<organism evidence="1 2">
    <name type="scientific">Spirodela intermedia</name>
    <name type="common">Intermediate duckweed</name>
    <dbReference type="NCBI Taxonomy" id="51605"/>
    <lineage>
        <taxon>Eukaryota</taxon>
        <taxon>Viridiplantae</taxon>
        <taxon>Streptophyta</taxon>
        <taxon>Embryophyta</taxon>
        <taxon>Tracheophyta</taxon>
        <taxon>Spermatophyta</taxon>
        <taxon>Magnoliopsida</taxon>
        <taxon>Liliopsida</taxon>
        <taxon>Araceae</taxon>
        <taxon>Lemnoideae</taxon>
        <taxon>Spirodela</taxon>
    </lineage>
</organism>
<evidence type="ECO:0000313" key="2">
    <source>
        <dbReference type="Proteomes" id="UP000663760"/>
    </source>
</evidence>
<evidence type="ECO:0000313" key="1">
    <source>
        <dbReference type="EMBL" id="CAA7403614.1"/>
    </source>
</evidence>
<dbReference type="OrthoDB" id="695716at2759"/>
<keyword evidence="2" id="KW-1185">Reference proteome</keyword>
<proteinExistence type="predicted"/>
<protein>
    <submittedName>
        <fullName evidence="1">Uncharacterized protein</fullName>
    </submittedName>
</protein>
<reference evidence="1" key="1">
    <citation type="submission" date="2020-02" db="EMBL/GenBank/DDBJ databases">
        <authorList>
            <person name="Scholz U."/>
            <person name="Mascher M."/>
            <person name="Fiebig A."/>
        </authorList>
    </citation>
    <scope>NUCLEOTIDE SEQUENCE</scope>
</reference>
<sequence length="121" mass="13007">MGRLRLMSPRTLALRTVQRQTAASRSASPLIRLQQGSFGGTPSLRASMGHLPPKGIGVFGVGNGLGLGLGLCGEGQFPALTREKKSRFRARKRAADDCILEAMTTHYGSLLLHHYGICSEM</sequence>
<dbReference type="AlphaFoldDB" id="A0A7I8L307"/>
<name>A0A7I8L307_SPIIN</name>
<dbReference type="EMBL" id="LR746273">
    <property type="protein sequence ID" value="CAA7403614.1"/>
    <property type="molecule type" value="Genomic_DNA"/>
</dbReference>
<gene>
    <name evidence="1" type="ORF">SI8410_10014292</name>
</gene>
<accession>A0A7I8L307</accession>
<dbReference type="Proteomes" id="UP000663760">
    <property type="component" value="Chromosome 10"/>
</dbReference>